<feature type="region of interest" description="Disordered" evidence="1">
    <location>
        <begin position="62"/>
        <end position="93"/>
    </location>
</feature>
<accession>A0A915MTG9</accession>
<feature type="chain" id="PRO_5036689094" evidence="2">
    <location>
        <begin position="17"/>
        <end position="130"/>
    </location>
</feature>
<evidence type="ECO:0000256" key="2">
    <source>
        <dbReference type="SAM" id="SignalP"/>
    </source>
</evidence>
<dbReference type="WBParaSite" id="scaffold52704_cov294.g25437">
    <property type="protein sequence ID" value="scaffold52704_cov294.g25437"/>
    <property type="gene ID" value="scaffold52704_cov294.g25437"/>
</dbReference>
<reference evidence="4" key="1">
    <citation type="submission" date="2022-11" db="UniProtKB">
        <authorList>
            <consortium name="WormBaseParasite"/>
        </authorList>
    </citation>
    <scope>IDENTIFICATION</scope>
</reference>
<protein>
    <submittedName>
        <fullName evidence="4">Uncharacterized protein</fullName>
    </submittedName>
</protein>
<dbReference type="Proteomes" id="UP000887561">
    <property type="component" value="Unplaced"/>
</dbReference>
<evidence type="ECO:0000313" key="3">
    <source>
        <dbReference type="Proteomes" id="UP000887561"/>
    </source>
</evidence>
<keyword evidence="2" id="KW-0732">Signal</keyword>
<evidence type="ECO:0000313" key="4">
    <source>
        <dbReference type="WBParaSite" id="scaffold52704_cov294.g25437"/>
    </source>
</evidence>
<dbReference type="AlphaFoldDB" id="A0A915MTG9"/>
<sequence>MMYFGWILQILYYTVADKLAEKLFKSNAFEGGTVLANIEKKIKLDENRYKDFRKNHLNRIIQNFDTTRPSTSSFPPTPPNEENDTDKNSLDSAQNPKCLASSFVYPNIKTVFLLVNGNVNDNELNKLKEL</sequence>
<proteinExistence type="predicted"/>
<evidence type="ECO:0000256" key="1">
    <source>
        <dbReference type="SAM" id="MobiDB-lite"/>
    </source>
</evidence>
<organism evidence="3 4">
    <name type="scientific">Meloidogyne javanica</name>
    <name type="common">Root-knot nematode worm</name>
    <dbReference type="NCBI Taxonomy" id="6303"/>
    <lineage>
        <taxon>Eukaryota</taxon>
        <taxon>Metazoa</taxon>
        <taxon>Ecdysozoa</taxon>
        <taxon>Nematoda</taxon>
        <taxon>Chromadorea</taxon>
        <taxon>Rhabditida</taxon>
        <taxon>Tylenchina</taxon>
        <taxon>Tylenchomorpha</taxon>
        <taxon>Tylenchoidea</taxon>
        <taxon>Meloidogynidae</taxon>
        <taxon>Meloidogyninae</taxon>
        <taxon>Meloidogyne</taxon>
        <taxon>Meloidogyne incognita group</taxon>
    </lineage>
</organism>
<name>A0A915MTG9_MELJA</name>
<feature type="signal peptide" evidence="2">
    <location>
        <begin position="1"/>
        <end position="16"/>
    </location>
</feature>
<keyword evidence="3" id="KW-1185">Reference proteome</keyword>